<evidence type="ECO:0000259" key="1">
    <source>
        <dbReference type="PROSITE" id="PS50181"/>
    </source>
</evidence>
<dbReference type="EMBL" id="OU963868">
    <property type="protein sequence ID" value="CAH0393288.1"/>
    <property type="molecule type" value="Genomic_DNA"/>
</dbReference>
<dbReference type="InterPro" id="IPR001810">
    <property type="entry name" value="F-box_dom"/>
</dbReference>
<dbReference type="SMART" id="SM00256">
    <property type="entry name" value="FBOX"/>
    <property type="match status" value="1"/>
</dbReference>
<protein>
    <recommendedName>
        <fullName evidence="1">F-box domain-containing protein</fullName>
    </recommendedName>
</protein>
<organism evidence="2 3">
    <name type="scientific">Bemisia tabaci</name>
    <name type="common">Sweetpotato whitefly</name>
    <name type="synonym">Aleurodes tabaci</name>
    <dbReference type="NCBI Taxonomy" id="7038"/>
    <lineage>
        <taxon>Eukaryota</taxon>
        <taxon>Metazoa</taxon>
        <taxon>Ecdysozoa</taxon>
        <taxon>Arthropoda</taxon>
        <taxon>Hexapoda</taxon>
        <taxon>Insecta</taxon>
        <taxon>Pterygota</taxon>
        <taxon>Neoptera</taxon>
        <taxon>Paraneoptera</taxon>
        <taxon>Hemiptera</taxon>
        <taxon>Sternorrhyncha</taxon>
        <taxon>Aleyrodoidea</taxon>
        <taxon>Aleyrodidae</taxon>
        <taxon>Aleyrodinae</taxon>
        <taxon>Bemisia</taxon>
    </lineage>
</organism>
<dbReference type="CDD" id="cd09917">
    <property type="entry name" value="F-box_SF"/>
    <property type="match status" value="1"/>
</dbReference>
<accession>A0A9P0AFA9</accession>
<name>A0A9P0AFA9_BEMTA</name>
<reference evidence="2" key="1">
    <citation type="submission" date="2021-12" db="EMBL/GenBank/DDBJ databases">
        <authorList>
            <person name="King R."/>
        </authorList>
    </citation>
    <scope>NUCLEOTIDE SEQUENCE</scope>
</reference>
<feature type="domain" description="F-box" evidence="1">
    <location>
        <begin position="12"/>
        <end position="64"/>
    </location>
</feature>
<dbReference type="AlphaFoldDB" id="A0A9P0AFA9"/>
<proteinExistence type="predicted"/>
<evidence type="ECO:0000313" key="3">
    <source>
        <dbReference type="Proteomes" id="UP001152759"/>
    </source>
</evidence>
<dbReference type="SUPFAM" id="SSF81383">
    <property type="entry name" value="F-box domain"/>
    <property type="match status" value="1"/>
</dbReference>
<dbReference type="Proteomes" id="UP001152759">
    <property type="component" value="Chromosome 7"/>
</dbReference>
<sequence>MNDNVDVTSSSDINLDDLPTEVLLIIMEKLETHDLLRIRSTSHRFRHIADKIVSVKANAAYDLREASNLEENKRYLNGSNSRHLELTNTCKEFQIDLRSFRGLTTLIIVNLPLFYESDLSNKGILVFDKFLGKIPSDHVGFDLPPTISKITLKRFMRRESIIMPEKPDICLGERLYRERFEYCVAERASMVTDSQSNRYSLRVRYRQPCMQTAVWDRISLVESQWRQVTPEDNFEEFVVSLSFTWPLKEESERNRNSPIPLSALSFRTYIALVGNYLARARFTPTRLKRFRLLLNKKHVRSNSLENVDSVFETVRTETLILAIRRVGIDLSILFSDHPCAKSIECFCLIAKFGAVQRNLQRPLMKMLDRIHGRLNQNIKHFSLKFYRNSSSVWIMKAMSAAVLNCLLPACPNLTTLHIEITNANHADIFDLVDCNIPLQERRARLETLCIETWCFVNSVHSLPQHFATFLKKLMPKRVIIIRHNPSWFGFNIPESVEADLSDVRFDILNTYERCYTRDVDILSIPRLLRKIEQADSAFCFKIRDRYLDKPGMIVKIPTSEKDSKNISFYKTHRLNEFYFPNDGAE</sequence>
<dbReference type="Pfam" id="PF00646">
    <property type="entry name" value="F-box"/>
    <property type="match status" value="1"/>
</dbReference>
<dbReference type="Gene3D" id="1.20.1280.50">
    <property type="match status" value="1"/>
</dbReference>
<dbReference type="InterPro" id="IPR036047">
    <property type="entry name" value="F-box-like_dom_sf"/>
</dbReference>
<evidence type="ECO:0000313" key="2">
    <source>
        <dbReference type="EMBL" id="CAH0393288.1"/>
    </source>
</evidence>
<gene>
    <name evidence="2" type="ORF">BEMITA_LOCUS11710</name>
</gene>
<keyword evidence="3" id="KW-1185">Reference proteome</keyword>
<dbReference type="PROSITE" id="PS50181">
    <property type="entry name" value="FBOX"/>
    <property type="match status" value="1"/>
</dbReference>